<dbReference type="Pfam" id="PF13416">
    <property type="entry name" value="SBP_bac_8"/>
    <property type="match status" value="1"/>
</dbReference>
<proteinExistence type="predicted"/>
<dbReference type="Proteomes" id="UP000093737">
    <property type="component" value="Unassembled WGS sequence"/>
</dbReference>
<organism evidence="3 4">
    <name type="scientific">Rhizobium loti</name>
    <name type="common">Mesorhizobium loti</name>
    <dbReference type="NCBI Taxonomy" id="381"/>
    <lineage>
        <taxon>Bacteria</taxon>
        <taxon>Pseudomonadati</taxon>
        <taxon>Pseudomonadota</taxon>
        <taxon>Alphaproteobacteria</taxon>
        <taxon>Hyphomicrobiales</taxon>
        <taxon>Phyllobacteriaceae</taxon>
        <taxon>Mesorhizobium</taxon>
    </lineage>
</organism>
<keyword evidence="2" id="KW-0574">Periplasm</keyword>
<keyword evidence="1" id="KW-0732">Signal</keyword>
<dbReference type="SUPFAM" id="SSF53850">
    <property type="entry name" value="Periplasmic binding protein-like II"/>
    <property type="match status" value="1"/>
</dbReference>
<name>A0A6M7U101_RHILI</name>
<dbReference type="EMBL" id="LYTK01000021">
    <property type="protein sequence ID" value="OBQ60941.1"/>
    <property type="molecule type" value="Genomic_DNA"/>
</dbReference>
<reference evidence="3 4" key="1">
    <citation type="submission" date="2016-05" db="EMBL/GenBank/DDBJ databases">
        <authorList>
            <person name="Ramsay J.P."/>
        </authorList>
    </citation>
    <scope>NUCLEOTIDE SEQUENCE [LARGE SCALE GENOMIC DNA]</scope>
    <source>
        <strain evidence="3 4">NZP2042</strain>
    </source>
</reference>
<gene>
    <name evidence="3" type="ORF">A8145_23845</name>
</gene>
<dbReference type="AlphaFoldDB" id="A0A6M7U101"/>
<evidence type="ECO:0000313" key="3">
    <source>
        <dbReference type="EMBL" id="OBQ60941.1"/>
    </source>
</evidence>
<evidence type="ECO:0000313" key="4">
    <source>
        <dbReference type="Proteomes" id="UP000093737"/>
    </source>
</evidence>
<comment type="caution">
    <text evidence="3">The sequence shown here is derived from an EMBL/GenBank/DDBJ whole genome shotgun (WGS) entry which is preliminary data.</text>
</comment>
<evidence type="ECO:0000256" key="1">
    <source>
        <dbReference type="ARBA" id="ARBA00022729"/>
    </source>
</evidence>
<dbReference type="CDD" id="cd13589">
    <property type="entry name" value="PBP2_polyamine_RpCGA009"/>
    <property type="match status" value="1"/>
</dbReference>
<accession>A0A6M7U101</accession>
<dbReference type="InterPro" id="IPR006059">
    <property type="entry name" value="SBP"/>
</dbReference>
<dbReference type="RefSeq" id="WP_056566184.1">
    <property type="nucleotide sequence ID" value="NZ_CP033334.1"/>
</dbReference>
<dbReference type="PANTHER" id="PTHR30222:SF2">
    <property type="entry name" value="ABC TRANSPORTER SUBSTRATE-BINDING PROTEIN"/>
    <property type="match status" value="1"/>
</dbReference>
<sequence length="349" mass="36893">MLGVRSFKQSCLVGLVLTAASFPALADGLTVVSWGGALQEAQTKAFLDPYAKAKNITLTQDTWSGELAKLRAMVDSGNVAWDVIDVDPQTGATACDQGLLEKIGDDAAFKSAGLVEGALTDCAVGTSVYATILAFQKQAFPNAPTKLTDIFDTTTFPGKRGFRKSPVDTLELALLADGVAASDIYATLATPAGVDRAFKKLDTIKKDIVWWEAGAQPPQLLKSGEVKMALAWNGRIADANAKENADLGVAWTNQIRGFDMWVIPSGSKNLAAAKEFVAFSVKPDVNATLSNYIAYGPTVKAASDLIAKDVLPNLPSAPQNSEGALAQDGAFWAKNGDALNARFSSWISQ</sequence>
<dbReference type="PANTHER" id="PTHR30222">
    <property type="entry name" value="SPERMIDINE/PUTRESCINE-BINDING PERIPLASMIC PROTEIN"/>
    <property type="match status" value="1"/>
</dbReference>
<protein>
    <submittedName>
        <fullName evidence="3">ABC transporter substrate-binding protein</fullName>
    </submittedName>
</protein>
<evidence type="ECO:0000256" key="2">
    <source>
        <dbReference type="ARBA" id="ARBA00022764"/>
    </source>
</evidence>
<dbReference type="Gene3D" id="3.40.190.10">
    <property type="entry name" value="Periplasmic binding protein-like II"/>
    <property type="match status" value="2"/>
</dbReference>